<dbReference type="PANTHER" id="PTHR43584">
    <property type="entry name" value="NUCLEOTIDYL TRANSFERASE"/>
    <property type="match status" value="1"/>
</dbReference>
<keyword evidence="1" id="KW-0808">Transferase</keyword>
<proteinExistence type="predicted"/>
<organism evidence="4 5">
    <name type="scientific">Clostridium fallax</name>
    <dbReference type="NCBI Taxonomy" id="1533"/>
    <lineage>
        <taxon>Bacteria</taxon>
        <taxon>Bacillati</taxon>
        <taxon>Bacillota</taxon>
        <taxon>Clostridia</taxon>
        <taxon>Eubacteriales</taxon>
        <taxon>Clostridiaceae</taxon>
        <taxon>Clostridium</taxon>
    </lineage>
</organism>
<dbReference type="AlphaFoldDB" id="A0A1M4UL15"/>
<dbReference type="GO" id="GO:0016301">
    <property type="term" value="F:kinase activity"/>
    <property type="evidence" value="ECO:0007669"/>
    <property type="project" value="UniProtKB-KW"/>
</dbReference>
<dbReference type="GO" id="GO:0016779">
    <property type="term" value="F:nucleotidyltransferase activity"/>
    <property type="evidence" value="ECO:0007669"/>
    <property type="project" value="UniProtKB-KW"/>
</dbReference>
<dbReference type="SUPFAM" id="SSF53448">
    <property type="entry name" value="Nucleotide-diphospho-sugar transferases"/>
    <property type="match status" value="1"/>
</dbReference>
<dbReference type="Pfam" id="PF00483">
    <property type="entry name" value="NTP_transferase"/>
    <property type="match status" value="1"/>
</dbReference>
<dbReference type="Proteomes" id="UP000184035">
    <property type="component" value="Unassembled WGS sequence"/>
</dbReference>
<gene>
    <name evidence="4" type="ORF">SAMN05443638_10578</name>
</gene>
<feature type="domain" description="Nucleotidyl transferase" evidence="3">
    <location>
        <begin position="6"/>
        <end position="115"/>
    </location>
</feature>
<dbReference type="EMBL" id="FQVM01000005">
    <property type="protein sequence ID" value="SHE57377.1"/>
    <property type="molecule type" value="Genomic_DNA"/>
</dbReference>
<dbReference type="InterPro" id="IPR005835">
    <property type="entry name" value="NTP_transferase_dom"/>
</dbReference>
<evidence type="ECO:0000256" key="1">
    <source>
        <dbReference type="ARBA" id="ARBA00022679"/>
    </source>
</evidence>
<evidence type="ECO:0000259" key="3">
    <source>
        <dbReference type="Pfam" id="PF00483"/>
    </source>
</evidence>
<evidence type="ECO:0000313" key="4">
    <source>
        <dbReference type="EMBL" id="SHE57377.1"/>
    </source>
</evidence>
<dbReference type="CDD" id="cd02523">
    <property type="entry name" value="PC_cytidylyltransferase"/>
    <property type="match status" value="1"/>
</dbReference>
<evidence type="ECO:0000256" key="2">
    <source>
        <dbReference type="ARBA" id="ARBA00022695"/>
    </source>
</evidence>
<dbReference type="Gene3D" id="3.90.550.10">
    <property type="entry name" value="Spore Coat Polysaccharide Biosynthesis Protein SpsA, Chain A"/>
    <property type="match status" value="1"/>
</dbReference>
<protein>
    <submittedName>
        <fullName evidence="4">Choline kinase</fullName>
    </submittedName>
</protein>
<dbReference type="OrthoDB" id="9803871at2"/>
<dbReference type="PANTHER" id="PTHR43584:SF5">
    <property type="entry name" value="PROTEIN LICC"/>
    <property type="match status" value="1"/>
</dbReference>
<keyword evidence="5" id="KW-1185">Reference proteome</keyword>
<name>A0A1M4UL15_9CLOT</name>
<dbReference type="InterPro" id="IPR029044">
    <property type="entry name" value="Nucleotide-diphossugar_trans"/>
</dbReference>
<sequence length="242" mass="28186">MKTKEAIILAAGKGTRLAPLTKDIPKCLVKVNNKTILENTLNILNENGIEKVTIVTGYLEHKIRETIGQRYLNMDINYIYNKKYEITNNIYSLYLALKIQKNSTWIFESDVYLDKGILSNTNYNGITWYVDSKVKNIDGSYIKYDKSNNNLVVDHDIIRNLDLIYNDHCKSIGILHVDKNIIESFINWIEQDIILFGCDIYYDLVLYHNLNKNSIYAKDILGKKWFEIDSIKDLSIAREIFQ</sequence>
<dbReference type="STRING" id="1533.SAMN05443638_10578"/>
<keyword evidence="2" id="KW-0548">Nucleotidyltransferase</keyword>
<dbReference type="InterPro" id="IPR050065">
    <property type="entry name" value="GlmU-like"/>
</dbReference>
<accession>A0A1M4UL15</accession>
<keyword evidence="4" id="KW-0418">Kinase</keyword>
<reference evidence="4 5" key="1">
    <citation type="submission" date="2016-11" db="EMBL/GenBank/DDBJ databases">
        <authorList>
            <person name="Jaros S."/>
            <person name="Januszkiewicz K."/>
            <person name="Wedrychowicz H."/>
        </authorList>
    </citation>
    <scope>NUCLEOTIDE SEQUENCE [LARGE SCALE GENOMIC DNA]</scope>
    <source>
        <strain evidence="4 5">DSM 2631</strain>
    </source>
</reference>
<evidence type="ECO:0000313" key="5">
    <source>
        <dbReference type="Proteomes" id="UP000184035"/>
    </source>
</evidence>
<dbReference type="RefSeq" id="WP_072893644.1">
    <property type="nucleotide sequence ID" value="NZ_FQVM01000005.1"/>
</dbReference>